<feature type="non-terminal residue" evidence="1">
    <location>
        <position position="1"/>
    </location>
</feature>
<proteinExistence type="predicted"/>
<evidence type="ECO:0000313" key="2">
    <source>
        <dbReference type="Proteomes" id="UP000708208"/>
    </source>
</evidence>
<keyword evidence="2" id="KW-1185">Reference proteome</keyword>
<organism evidence="1 2">
    <name type="scientific">Allacma fusca</name>
    <dbReference type="NCBI Taxonomy" id="39272"/>
    <lineage>
        <taxon>Eukaryota</taxon>
        <taxon>Metazoa</taxon>
        <taxon>Ecdysozoa</taxon>
        <taxon>Arthropoda</taxon>
        <taxon>Hexapoda</taxon>
        <taxon>Collembola</taxon>
        <taxon>Symphypleona</taxon>
        <taxon>Sminthuridae</taxon>
        <taxon>Allacma</taxon>
    </lineage>
</organism>
<dbReference type="OrthoDB" id="6431331at2759"/>
<dbReference type="AlphaFoldDB" id="A0A8J2Q0X8"/>
<evidence type="ECO:0000313" key="1">
    <source>
        <dbReference type="EMBL" id="CAG7829321.1"/>
    </source>
</evidence>
<gene>
    <name evidence="1" type="ORF">AFUS01_LOCUS39190</name>
</gene>
<sequence length="100" mass="11126">KKLIKASQFRVFSNLSPCSRCNGIFLRDKTNFAGINSESSSKSEGYWEEIRIPVPWGHIAGKAWGNKNGFPVLGLHGWLDNAGTFDTIAPLFLDSMYFVA</sequence>
<dbReference type="EMBL" id="CAJVCH010550993">
    <property type="protein sequence ID" value="CAG7829321.1"/>
    <property type="molecule type" value="Genomic_DNA"/>
</dbReference>
<protein>
    <submittedName>
        <fullName evidence="1">Uncharacterized protein</fullName>
    </submittedName>
</protein>
<feature type="non-terminal residue" evidence="1">
    <location>
        <position position="100"/>
    </location>
</feature>
<reference evidence="1" key="1">
    <citation type="submission" date="2021-06" db="EMBL/GenBank/DDBJ databases">
        <authorList>
            <person name="Hodson N. C."/>
            <person name="Mongue J. A."/>
            <person name="Jaron S. K."/>
        </authorList>
    </citation>
    <scope>NUCLEOTIDE SEQUENCE</scope>
</reference>
<comment type="caution">
    <text evidence="1">The sequence shown here is derived from an EMBL/GenBank/DDBJ whole genome shotgun (WGS) entry which is preliminary data.</text>
</comment>
<name>A0A8J2Q0X8_9HEXA</name>
<dbReference type="Proteomes" id="UP000708208">
    <property type="component" value="Unassembled WGS sequence"/>
</dbReference>
<accession>A0A8J2Q0X8</accession>